<dbReference type="Gene3D" id="1.20.1340.10">
    <property type="entry name" value="dopa decarboxylase, N-terminal domain"/>
    <property type="match status" value="1"/>
</dbReference>
<evidence type="ECO:0000313" key="8">
    <source>
        <dbReference type="EMBL" id="MBB5873576.1"/>
    </source>
</evidence>
<proteinExistence type="inferred from homology"/>
<dbReference type="EMBL" id="JACHMN010000003">
    <property type="protein sequence ID" value="MBB5873576.1"/>
    <property type="molecule type" value="Genomic_DNA"/>
</dbReference>
<keyword evidence="9" id="KW-1185">Reference proteome</keyword>
<dbReference type="InterPro" id="IPR010977">
    <property type="entry name" value="Aromatic_deC"/>
</dbReference>
<evidence type="ECO:0000256" key="1">
    <source>
        <dbReference type="ARBA" id="ARBA00001933"/>
    </source>
</evidence>
<sequence length="479" mass="51191">MTKLEFETLLPAAADHALAYLRGLPDRPVRATATDAELRQFLGGRLPDGPSDPEQVLQQLVTGVDRGLVPTGHGEYFGYVVGGTLPVAMAADWLTATWDQNCIVHDISPATAVVEEICAEWLIDIFGLPRATSVAFVPACTHAELLCLTVARHHVLAARGWDVATQGMQGAPEIRVLVNGATHAAVIRSLQVLGLGGGIHHLEIDDQSRIVPAALRAALDEVGDAPLIVCGLVGDINTGGIDVVGDLADRVHDAGGWLHLDGAFGMWAAASPTLRPQLVDGIERADSWATDAHKWLNTPYDGGVAMIADRDAHLAALPLLAEYLNMQPEHRHPVEWGMEVSRRSRVFPIWAALRSLGRSGIADIIDGCCRNARRFADRLTGQPGVEILNEVTLNQVLVRFDGPGGRDEHTRLVAEEFQARGEGWAAISRWNGRIVLRLCLINWATTAADVDAAATSLLACHRAVVTAGNGTAADAGAAR</sequence>
<evidence type="ECO:0000256" key="7">
    <source>
        <dbReference type="RuleBase" id="RU000382"/>
    </source>
</evidence>
<comment type="cofactor">
    <cofactor evidence="1 6 7">
        <name>pyridoxal 5'-phosphate</name>
        <dbReference type="ChEBI" id="CHEBI:597326"/>
    </cofactor>
</comment>
<dbReference type="PANTHER" id="PTHR11999:SF70">
    <property type="entry name" value="MIP05841P"/>
    <property type="match status" value="1"/>
</dbReference>
<dbReference type="SUPFAM" id="SSF53383">
    <property type="entry name" value="PLP-dependent transferases"/>
    <property type="match status" value="1"/>
</dbReference>
<dbReference type="PANTHER" id="PTHR11999">
    <property type="entry name" value="GROUP II PYRIDOXAL-5-PHOSPHATE DECARBOXYLASE"/>
    <property type="match status" value="1"/>
</dbReference>
<dbReference type="Gene3D" id="3.40.640.10">
    <property type="entry name" value="Type I PLP-dependent aspartate aminotransferase-like (Major domain)"/>
    <property type="match status" value="1"/>
</dbReference>
<comment type="similarity">
    <text evidence="2 7">Belongs to the group II decarboxylase family.</text>
</comment>
<evidence type="ECO:0000313" key="9">
    <source>
        <dbReference type="Proteomes" id="UP000587527"/>
    </source>
</evidence>
<feature type="modified residue" description="N6-(pyridoxal phosphate)lysine" evidence="6">
    <location>
        <position position="294"/>
    </location>
</feature>
<reference evidence="8 9" key="1">
    <citation type="submission" date="2020-08" db="EMBL/GenBank/DDBJ databases">
        <title>Sequencing the genomes of 1000 actinobacteria strains.</title>
        <authorList>
            <person name="Klenk H.-P."/>
        </authorList>
    </citation>
    <scope>NUCLEOTIDE SEQUENCE [LARGE SCALE GENOMIC DNA]</scope>
    <source>
        <strain evidence="8 9">DSM 45362</strain>
    </source>
</reference>
<name>A0A841C135_9ACTN</name>
<dbReference type="InterPro" id="IPR015422">
    <property type="entry name" value="PyrdxlP-dep_Trfase_small"/>
</dbReference>
<dbReference type="RefSeq" id="WP_246467560.1">
    <property type="nucleotide sequence ID" value="NZ_JACHMN010000003.1"/>
</dbReference>
<evidence type="ECO:0000256" key="2">
    <source>
        <dbReference type="ARBA" id="ARBA00009533"/>
    </source>
</evidence>
<dbReference type="Pfam" id="PF00282">
    <property type="entry name" value="Pyridoxal_deC"/>
    <property type="match status" value="1"/>
</dbReference>
<comment type="caution">
    <text evidence="8">The sequence shown here is derived from an EMBL/GenBank/DDBJ whole genome shotgun (WGS) entry which is preliminary data.</text>
</comment>
<evidence type="ECO:0000256" key="5">
    <source>
        <dbReference type="ARBA" id="ARBA00023239"/>
    </source>
</evidence>
<keyword evidence="3" id="KW-0210">Decarboxylase</keyword>
<dbReference type="GO" id="GO:0004058">
    <property type="term" value="F:aromatic-L-amino-acid decarboxylase activity"/>
    <property type="evidence" value="ECO:0007669"/>
    <property type="project" value="UniProtKB-ARBA"/>
</dbReference>
<keyword evidence="5 7" id="KW-0456">Lyase</keyword>
<evidence type="ECO:0000256" key="4">
    <source>
        <dbReference type="ARBA" id="ARBA00022898"/>
    </source>
</evidence>
<evidence type="ECO:0000256" key="3">
    <source>
        <dbReference type="ARBA" id="ARBA00022793"/>
    </source>
</evidence>
<organism evidence="8 9">
    <name type="scientific">Allocatelliglobosispora scoriae</name>
    <dbReference type="NCBI Taxonomy" id="643052"/>
    <lineage>
        <taxon>Bacteria</taxon>
        <taxon>Bacillati</taxon>
        <taxon>Actinomycetota</taxon>
        <taxon>Actinomycetes</taxon>
        <taxon>Micromonosporales</taxon>
        <taxon>Micromonosporaceae</taxon>
        <taxon>Allocatelliglobosispora</taxon>
    </lineage>
</organism>
<dbReference type="InterPro" id="IPR002129">
    <property type="entry name" value="PyrdxlP-dep_de-COase"/>
</dbReference>
<dbReference type="Gene3D" id="3.90.1150.10">
    <property type="entry name" value="Aspartate Aminotransferase, domain 1"/>
    <property type="match status" value="1"/>
</dbReference>
<dbReference type="Proteomes" id="UP000587527">
    <property type="component" value="Unassembled WGS sequence"/>
</dbReference>
<dbReference type="AlphaFoldDB" id="A0A841C135"/>
<dbReference type="GO" id="GO:0030170">
    <property type="term" value="F:pyridoxal phosphate binding"/>
    <property type="evidence" value="ECO:0007669"/>
    <property type="project" value="InterPro"/>
</dbReference>
<keyword evidence="4 6" id="KW-0663">Pyridoxal phosphate</keyword>
<protein>
    <submittedName>
        <fullName evidence="8">Glutamate/tyrosine decarboxylase-like PLP-dependent enzyme</fullName>
    </submittedName>
</protein>
<accession>A0A841C135</accession>
<dbReference type="InterPro" id="IPR015424">
    <property type="entry name" value="PyrdxlP-dep_Trfase"/>
</dbReference>
<dbReference type="InterPro" id="IPR015421">
    <property type="entry name" value="PyrdxlP-dep_Trfase_major"/>
</dbReference>
<gene>
    <name evidence="8" type="ORF">F4553_007010</name>
</gene>
<evidence type="ECO:0000256" key="6">
    <source>
        <dbReference type="PIRSR" id="PIRSR602129-50"/>
    </source>
</evidence>
<dbReference type="GO" id="GO:0019752">
    <property type="term" value="P:carboxylic acid metabolic process"/>
    <property type="evidence" value="ECO:0007669"/>
    <property type="project" value="InterPro"/>
</dbReference>